<reference evidence="3" key="1">
    <citation type="submission" date="2023-06" db="EMBL/GenBank/DDBJ databases">
        <authorList>
            <consortium name="Lawrence Berkeley National Laboratory"/>
            <person name="Ahrendt S."/>
            <person name="Sahu N."/>
            <person name="Indic B."/>
            <person name="Wong-Bajracharya J."/>
            <person name="Merenyi Z."/>
            <person name="Ke H.-M."/>
            <person name="Monk M."/>
            <person name="Kocsube S."/>
            <person name="Drula E."/>
            <person name="Lipzen A."/>
            <person name="Balint B."/>
            <person name="Henrissat B."/>
            <person name="Andreopoulos B."/>
            <person name="Martin F.M."/>
            <person name="Harder C.B."/>
            <person name="Rigling D."/>
            <person name="Ford K.L."/>
            <person name="Foster G.D."/>
            <person name="Pangilinan J."/>
            <person name="Papanicolaou A."/>
            <person name="Barry K."/>
            <person name="LaButti K."/>
            <person name="Viragh M."/>
            <person name="Koriabine M."/>
            <person name="Yan M."/>
            <person name="Riley R."/>
            <person name="Champramary S."/>
            <person name="Plett K.L."/>
            <person name="Tsai I.J."/>
            <person name="Slot J."/>
            <person name="Sipos G."/>
            <person name="Plett J."/>
            <person name="Nagy L.G."/>
            <person name="Grigoriev I.V."/>
        </authorList>
    </citation>
    <scope>NUCLEOTIDE SEQUENCE</scope>
    <source>
        <strain evidence="3">HWK02</strain>
    </source>
</reference>
<dbReference type="EMBL" id="JAUEPU010000029">
    <property type="protein sequence ID" value="KAK0492436.1"/>
    <property type="molecule type" value="Genomic_DNA"/>
</dbReference>
<organism evidence="3 4">
    <name type="scientific">Armillaria luteobubalina</name>
    <dbReference type="NCBI Taxonomy" id="153913"/>
    <lineage>
        <taxon>Eukaryota</taxon>
        <taxon>Fungi</taxon>
        <taxon>Dikarya</taxon>
        <taxon>Basidiomycota</taxon>
        <taxon>Agaricomycotina</taxon>
        <taxon>Agaricomycetes</taxon>
        <taxon>Agaricomycetidae</taxon>
        <taxon>Agaricales</taxon>
        <taxon>Marasmiineae</taxon>
        <taxon>Physalacriaceae</taxon>
        <taxon>Armillaria</taxon>
    </lineage>
</organism>
<feature type="signal peptide" evidence="2">
    <location>
        <begin position="1"/>
        <end position="19"/>
    </location>
</feature>
<feature type="transmembrane region" description="Helical" evidence="1">
    <location>
        <begin position="207"/>
        <end position="227"/>
    </location>
</feature>
<keyword evidence="2" id="KW-0732">Signal</keyword>
<evidence type="ECO:0000256" key="1">
    <source>
        <dbReference type="SAM" id="Phobius"/>
    </source>
</evidence>
<feature type="transmembrane region" description="Helical" evidence="1">
    <location>
        <begin position="43"/>
        <end position="62"/>
    </location>
</feature>
<evidence type="ECO:0000313" key="4">
    <source>
        <dbReference type="Proteomes" id="UP001175228"/>
    </source>
</evidence>
<feature type="transmembrane region" description="Helical" evidence="1">
    <location>
        <begin position="184"/>
        <end position="201"/>
    </location>
</feature>
<feature type="transmembrane region" description="Helical" evidence="1">
    <location>
        <begin position="302"/>
        <end position="322"/>
    </location>
</feature>
<keyword evidence="1" id="KW-1133">Transmembrane helix</keyword>
<feature type="transmembrane region" description="Helical" evidence="1">
    <location>
        <begin position="334"/>
        <end position="356"/>
    </location>
</feature>
<keyword evidence="1" id="KW-0472">Membrane</keyword>
<evidence type="ECO:0000256" key="2">
    <source>
        <dbReference type="SAM" id="SignalP"/>
    </source>
</evidence>
<accession>A0AA39PXV7</accession>
<name>A0AA39PXV7_9AGAR</name>
<evidence type="ECO:0000313" key="3">
    <source>
        <dbReference type="EMBL" id="KAK0492436.1"/>
    </source>
</evidence>
<dbReference type="PANTHER" id="PTHR35043">
    <property type="entry name" value="TRANSCRIPTION FACTOR DOMAIN-CONTAINING PROTEIN"/>
    <property type="match status" value="1"/>
</dbReference>
<gene>
    <name evidence="3" type="ORF">EDD18DRAFT_460379</name>
</gene>
<dbReference type="AlphaFoldDB" id="A0AA39PXV7"/>
<dbReference type="PANTHER" id="PTHR35043:SF7">
    <property type="entry name" value="TRANSCRIPTION FACTOR DOMAIN-CONTAINING PROTEIN"/>
    <property type="match status" value="1"/>
</dbReference>
<sequence length="427" mass="47896">MNQISVIVLVLLFSSNIFAEEISPKDSEDFPTCPTCLEDRRTLLSIIWSCLATIFACTWISIHPNVPGRNITTRGQLACAVERMKIMITTIFAPEIIVAWAAHQFIVARKVCRKRNLTMAHGFMVSMGGFCYNSELYGSRSPLSQIAYLDFNDLYYRNLLKKVREVSAETIEDKSKGDALSKTFSILQIFWFIAQCLARVAQNLPITLLEVTALASAGLSVITYCLWWNKPLNVKYHISLDGSDPTTFRLTPETESHFLESVMSGIASIFAGEYMDDLENDIGHGTFRFSPGDTDGEFTRSAILLGVGSLFGALHCVAWSFSFPSHTEMVLWRFSSLAMLTGGIFAAGYPLVMVVINERGAIERWHLSRSCIQYEPMRSISGVLFSLSIVAYIIARIILIVLTFIQLRSLPSLAFRTVQWTTYIPHI</sequence>
<comment type="caution">
    <text evidence="3">The sequence shown here is derived from an EMBL/GenBank/DDBJ whole genome shotgun (WGS) entry which is preliminary data.</text>
</comment>
<keyword evidence="1" id="KW-0812">Transmembrane</keyword>
<feature type="transmembrane region" description="Helical" evidence="1">
    <location>
        <begin position="377"/>
        <end position="405"/>
    </location>
</feature>
<protein>
    <submittedName>
        <fullName evidence="3">Uncharacterized protein</fullName>
    </submittedName>
</protein>
<feature type="chain" id="PRO_5041371691" evidence="2">
    <location>
        <begin position="20"/>
        <end position="427"/>
    </location>
</feature>
<dbReference type="Proteomes" id="UP001175228">
    <property type="component" value="Unassembled WGS sequence"/>
</dbReference>
<keyword evidence="4" id="KW-1185">Reference proteome</keyword>
<proteinExistence type="predicted"/>